<evidence type="ECO:0000313" key="2">
    <source>
        <dbReference type="EMBL" id="KAF1969158.1"/>
    </source>
</evidence>
<dbReference type="Gene3D" id="3.30.70.100">
    <property type="match status" value="1"/>
</dbReference>
<organism evidence="2 3">
    <name type="scientific">Bimuria novae-zelandiae CBS 107.79</name>
    <dbReference type="NCBI Taxonomy" id="1447943"/>
    <lineage>
        <taxon>Eukaryota</taxon>
        <taxon>Fungi</taxon>
        <taxon>Dikarya</taxon>
        <taxon>Ascomycota</taxon>
        <taxon>Pezizomycotina</taxon>
        <taxon>Dothideomycetes</taxon>
        <taxon>Pleosporomycetidae</taxon>
        <taxon>Pleosporales</taxon>
        <taxon>Massarineae</taxon>
        <taxon>Didymosphaeriaceae</taxon>
        <taxon>Bimuria</taxon>
    </lineage>
</organism>
<dbReference type="PROSITE" id="PS50846">
    <property type="entry name" value="HMA_2"/>
    <property type="match status" value="1"/>
</dbReference>
<dbReference type="CDD" id="cd00371">
    <property type="entry name" value="HMA"/>
    <property type="match status" value="1"/>
</dbReference>
<feature type="non-terminal residue" evidence="2">
    <location>
        <position position="79"/>
    </location>
</feature>
<protein>
    <recommendedName>
        <fullName evidence="1">HMA domain-containing protein</fullName>
    </recommendedName>
</protein>
<proteinExistence type="predicted"/>
<keyword evidence="3" id="KW-1185">Reference proteome</keyword>
<accession>A0A6A5UWT9</accession>
<dbReference type="InterPro" id="IPR036163">
    <property type="entry name" value="HMA_dom_sf"/>
</dbReference>
<feature type="non-terminal residue" evidence="2">
    <location>
        <position position="1"/>
    </location>
</feature>
<reference evidence="2" key="1">
    <citation type="journal article" date="2020" name="Stud. Mycol.">
        <title>101 Dothideomycetes genomes: a test case for predicting lifestyles and emergence of pathogens.</title>
        <authorList>
            <person name="Haridas S."/>
            <person name="Albert R."/>
            <person name="Binder M."/>
            <person name="Bloem J."/>
            <person name="Labutti K."/>
            <person name="Salamov A."/>
            <person name="Andreopoulos B."/>
            <person name="Baker S."/>
            <person name="Barry K."/>
            <person name="Bills G."/>
            <person name="Bluhm B."/>
            <person name="Cannon C."/>
            <person name="Castanera R."/>
            <person name="Culley D."/>
            <person name="Daum C."/>
            <person name="Ezra D."/>
            <person name="Gonzalez J."/>
            <person name="Henrissat B."/>
            <person name="Kuo A."/>
            <person name="Liang C."/>
            <person name="Lipzen A."/>
            <person name="Lutzoni F."/>
            <person name="Magnuson J."/>
            <person name="Mondo S."/>
            <person name="Nolan M."/>
            <person name="Ohm R."/>
            <person name="Pangilinan J."/>
            <person name="Park H.-J."/>
            <person name="Ramirez L."/>
            <person name="Alfaro M."/>
            <person name="Sun H."/>
            <person name="Tritt A."/>
            <person name="Yoshinaga Y."/>
            <person name="Zwiers L.-H."/>
            <person name="Turgeon B."/>
            <person name="Goodwin S."/>
            <person name="Spatafora J."/>
            <person name="Crous P."/>
            <person name="Grigoriev I."/>
        </authorList>
    </citation>
    <scope>NUCLEOTIDE SEQUENCE</scope>
    <source>
        <strain evidence="2">CBS 107.79</strain>
    </source>
</reference>
<dbReference type="EMBL" id="ML976712">
    <property type="protein sequence ID" value="KAF1969158.1"/>
    <property type="molecule type" value="Genomic_DNA"/>
</dbReference>
<evidence type="ECO:0000313" key="3">
    <source>
        <dbReference type="Proteomes" id="UP000800036"/>
    </source>
</evidence>
<dbReference type="AlphaFoldDB" id="A0A6A5UWT9"/>
<name>A0A6A5UWT9_9PLEO</name>
<dbReference type="OrthoDB" id="3784695at2759"/>
<dbReference type="InterPro" id="IPR006121">
    <property type="entry name" value="HMA_dom"/>
</dbReference>
<gene>
    <name evidence="2" type="ORF">BU23DRAFT_378550</name>
</gene>
<dbReference type="SUPFAM" id="SSF55008">
    <property type="entry name" value="HMA, heavy metal-associated domain"/>
    <property type="match status" value="1"/>
</dbReference>
<dbReference type="Proteomes" id="UP000800036">
    <property type="component" value="Unassembled WGS sequence"/>
</dbReference>
<sequence length="79" mass="8569">TTNLFITNLHCPSCIEVIQDSLSGFAPDLEFISHSIVSHSVVLRHSASLAVQDIASTLEAAGFEIHSIFQDNKTVFTPV</sequence>
<feature type="domain" description="HMA" evidence="1">
    <location>
        <begin position="1"/>
        <end position="66"/>
    </location>
</feature>
<evidence type="ECO:0000259" key="1">
    <source>
        <dbReference type="PROSITE" id="PS50846"/>
    </source>
</evidence>
<dbReference type="GO" id="GO:0046872">
    <property type="term" value="F:metal ion binding"/>
    <property type="evidence" value="ECO:0007669"/>
    <property type="project" value="InterPro"/>
</dbReference>